<proteinExistence type="predicted"/>
<sequence>MENNKIKLLYENGDIYYNPFFGDLWIIQNNTEIRKINDTYTTGVNDVVGFVYVGHIDLEVN</sequence>
<accession>A0A8D9PEP8</accession>
<dbReference type="EMBL" id="BK029940">
    <property type="protein sequence ID" value="DAD55894.1"/>
    <property type="molecule type" value="Genomic_DNA"/>
</dbReference>
<protein>
    <submittedName>
        <fullName evidence="1">Uncharacterized protein</fullName>
    </submittedName>
</protein>
<evidence type="ECO:0000313" key="1">
    <source>
        <dbReference type="EMBL" id="DAD55894.1"/>
    </source>
</evidence>
<name>A0A8D9PEP8_9VIRU</name>
<reference evidence="1" key="1">
    <citation type="journal article" date="2021" name="Proc. Natl. Acad. Sci. U.S.A.">
        <title>A Catalog of Tens of Thousands of Viruses from Human Metagenomes Reveals Hidden Associations with Chronic Diseases.</title>
        <authorList>
            <person name="Tisza M.J."/>
            <person name="Buck C.B."/>
        </authorList>
    </citation>
    <scope>NUCLEOTIDE SEQUENCE</scope>
    <source>
        <strain evidence="1">CtOZu12</strain>
    </source>
</reference>
<organism evidence="1">
    <name type="scientific">Bacteriophage sp</name>
    <dbReference type="NCBI Taxonomy" id="38018"/>
    <lineage>
        <taxon>Viruses</taxon>
    </lineage>
</organism>